<evidence type="ECO:0008006" key="3">
    <source>
        <dbReference type="Google" id="ProtNLM"/>
    </source>
</evidence>
<dbReference type="AlphaFoldDB" id="A0A067N9U7"/>
<evidence type="ECO:0000313" key="1">
    <source>
        <dbReference type="EMBL" id="KDQ20566.1"/>
    </source>
</evidence>
<name>A0A067N9U7_BOTB1</name>
<dbReference type="HOGENOM" id="CLU_949917_0_0_1"/>
<dbReference type="EMBL" id="KL198017">
    <property type="protein sequence ID" value="KDQ20566.1"/>
    <property type="molecule type" value="Genomic_DNA"/>
</dbReference>
<keyword evidence="2" id="KW-1185">Reference proteome</keyword>
<reference evidence="2" key="1">
    <citation type="journal article" date="2014" name="Proc. Natl. Acad. Sci. U.S.A.">
        <title>Extensive sampling of basidiomycete genomes demonstrates inadequacy of the white-rot/brown-rot paradigm for wood decay fungi.</title>
        <authorList>
            <person name="Riley R."/>
            <person name="Salamov A.A."/>
            <person name="Brown D.W."/>
            <person name="Nagy L.G."/>
            <person name="Floudas D."/>
            <person name="Held B.W."/>
            <person name="Levasseur A."/>
            <person name="Lombard V."/>
            <person name="Morin E."/>
            <person name="Otillar R."/>
            <person name="Lindquist E.A."/>
            <person name="Sun H."/>
            <person name="LaButti K.M."/>
            <person name="Schmutz J."/>
            <person name="Jabbour D."/>
            <person name="Luo H."/>
            <person name="Baker S.E."/>
            <person name="Pisabarro A.G."/>
            <person name="Walton J.D."/>
            <person name="Blanchette R.A."/>
            <person name="Henrissat B."/>
            <person name="Martin F."/>
            <person name="Cullen D."/>
            <person name="Hibbett D.S."/>
            <person name="Grigoriev I.V."/>
        </authorList>
    </citation>
    <scope>NUCLEOTIDE SEQUENCE [LARGE SCALE GENOMIC DNA]</scope>
    <source>
        <strain evidence="2">FD-172 SS1</strain>
    </source>
</reference>
<sequence>MAVLGIPGLSPRALCFNCSKSSRMEILLVKEGNQGKSLAMLPYPCLEIVPGSYGKSILTPRIKEWWSETTEPIKSISVPRPSIQVRSEKRGWRRTKRGSSKTFKGLLSAKFQGKAYYDWIQRPDPKALKLPLEILEQVIFWYAAGDRQSARSLLRTCKFLNALITPVFYRVVTLHDRRALHLFAQALDLNSSNTTHIQHLWIGTKSLDQAMFFPPEDRREKRSGRDKPRKYWPAREDVVNEVILDAEKVLLACHNLRSLAIPEEFLTPQTRRAEFKFRLEDPSDASISSPMAT</sequence>
<accession>A0A067N9U7</accession>
<dbReference type="Proteomes" id="UP000027195">
    <property type="component" value="Unassembled WGS sequence"/>
</dbReference>
<proteinExistence type="predicted"/>
<protein>
    <recommendedName>
        <fullName evidence="3">F-box domain-containing protein</fullName>
    </recommendedName>
</protein>
<dbReference type="InParanoid" id="A0A067N9U7"/>
<organism evidence="1 2">
    <name type="scientific">Botryobasidium botryosum (strain FD-172 SS1)</name>
    <dbReference type="NCBI Taxonomy" id="930990"/>
    <lineage>
        <taxon>Eukaryota</taxon>
        <taxon>Fungi</taxon>
        <taxon>Dikarya</taxon>
        <taxon>Basidiomycota</taxon>
        <taxon>Agaricomycotina</taxon>
        <taxon>Agaricomycetes</taxon>
        <taxon>Cantharellales</taxon>
        <taxon>Botryobasidiaceae</taxon>
        <taxon>Botryobasidium</taxon>
    </lineage>
</organism>
<gene>
    <name evidence="1" type="ORF">BOTBODRAFT_40703</name>
</gene>
<evidence type="ECO:0000313" key="2">
    <source>
        <dbReference type="Proteomes" id="UP000027195"/>
    </source>
</evidence>